<dbReference type="InterPro" id="IPR008927">
    <property type="entry name" value="6-PGluconate_DH-like_C_sf"/>
</dbReference>
<dbReference type="Pfam" id="PF09130">
    <property type="entry name" value="DUF1932"/>
    <property type="match status" value="1"/>
</dbReference>
<dbReference type="Gene3D" id="3.40.50.720">
    <property type="entry name" value="NAD(P)-binding Rossmann-like Domain"/>
    <property type="match status" value="1"/>
</dbReference>
<dbReference type="PIRSF" id="PIRSF000103">
    <property type="entry name" value="HIBADH"/>
    <property type="match status" value="1"/>
</dbReference>
<feature type="active site" evidence="2">
    <location>
        <position position="169"/>
    </location>
</feature>
<protein>
    <submittedName>
        <fullName evidence="6">3-hydroxyisobutyrate dehydrogenase</fullName>
    </submittedName>
</protein>
<dbReference type="GO" id="GO:0050661">
    <property type="term" value="F:NADP binding"/>
    <property type="evidence" value="ECO:0007669"/>
    <property type="project" value="InterPro"/>
</dbReference>
<evidence type="ECO:0000259" key="4">
    <source>
        <dbReference type="Pfam" id="PF03446"/>
    </source>
</evidence>
<dbReference type="InterPro" id="IPR006115">
    <property type="entry name" value="6PGDH_NADP-bd"/>
</dbReference>
<dbReference type="EMBL" id="FXAT01000005">
    <property type="protein sequence ID" value="SMG50710.1"/>
    <property type="molecule type" value="Genomic_DNA"/>
</dbReference>
<dbReference type="SUPFAM" id="SSF51735">
    <property type="entry name" value="NAD(P)-binding Rossmann-fold domains"/>
    <property type="match status" value="1"/>
</dbReference>
<dbReference type="InterPro" id="IPR015814">
    <property type="entry name" value="Pgluconate_DH_NAD-bd_C"/>
</dbReference>
<dbReference type="InterPro" id="IPR015815">
    <property type="entry name" value="HIBADH-related"/>
</dbReference>
<sequence length="309" mass="32772">MNELRHIAFIGFGEAGGILGAALVAQGVQVSMFDLRRDALCEKAHAAGVRVAETLQGAMDGAQLIVSAVTAEADFEVAQAAARCIGPEQFYLDINSVSPRTKQHAQASIEGAGAQYVEAAVMAPVPPYGLAVPMLLGGASAERLAPWLNALGFNARAVSEKIGVASAAKMCRSVMIKGIEALTVECLRAARHYDAESIVLESLAETFGKMRGDTGVPGYLVSRVAEHGRRRAAEMREVSQTLQEAGITPFMSDASARVQDSVVDAMEAGGIDYGALPMPFDWREFFDGLPDNEPDRSVNSPRTSRESTG</sequence>
<dbReference type="RefSeq" id="WP_085485367.1">
    <property type="nucleotide sequence ID" value="NZ_FXAT01000005.1"/>
</dbReference>
<feature type="domain" description="6-phosphogluconate dehydrogenase NADP-binding" evidence="4">
    <location>
        <begin position="7"/>
        <end position="121"/>
    </location>
</feature>
<dbReference type="GO" id="GO:0016491">
    <property type="term" value="F:oxidoreductase activity"/>
    <property type="evidence" value="ECO:0007669"/>
    <property type="project" value="UniProtKB-KW"/>
</dbReference>
<dbReference type="AlphaFoldDB" id="A0A1X7LAI4"/>
<gene>
    <name evidence="6" type="ORF">SAMN06265784_105304</name>
</gene>
<dbReference type="InterPro" id="IPR036291">
    <property type="entry name" value="NAD(P)-bd_dom_sf"/>
</dbReference>
<dbReference type="Proteomes" id="UP000193228">
    <property type="component" value="Unassembled WGS sequence"/>
</dbReference>
<name>A0A1X7LAI4_9BURK</name>
<evidence type="ECO:0000313" key="7">
    <source>
        <dbReference type="Proteomes" id="UP000193228"/>
    </source>
</evidence>
<dbReference type="OrthoDB" id="4333at2"/>
<evidence type="ECO:0000256" key="2">
    <source>
        <dbReference type="PIRSR" id="PIRSR000103-1"/>
    </source>
</evidence>
<evidence type="ECO:0000259" key="5">
    <source>
        <dbReference type="Pfam" id="PF09130"/>
    </source>
</evidence>
<feature type="region of interest" description="Disordered" evidence="3">
    <location>
        <begin position="290"/>
        <end position="309"/>
    </location>
</feature>
<dbReference type="SUPFAM" id="SSF48179">
    <property type="entry name" value="6-phosphogluconate dehydrogenase C-terminal domain-like"/>
    <property type="match status" value="1"/>
</dbReference>
<feature type="domain" description="Phosphogluconate dehydrogenase NAD-binding putative C-terminal" evidence="5">
    <location>
        <begin position="190"/>
        <end position="262"/>
    </location>
</feature>
<keyword evidence="1" id="KW-0560">Oxidoreductase</keyword>
<dbReference type="STRING" id="1515439.SAMN06265784_105304"/>
<dbReference type="Gene3D" id="1.10.1040.10">
    <property type="entry name" value="N-(1-d-carboxylethyl)-l-norvaline Dehydrogenase, domain 2"/>
    <property type="match status" value="1"/>
</dbReference>
<keyword evidence="7" id="KW-1185">Reference proteome</keyword>
<proteinExistence type="predicted"/>
<evidence type="ECO:0000256" key="1">
    <source>
        <dbReference type="ARBA" id="ARBA00023002"/>
    </source>
</evidence>
<organism evidence="6 7">
    <name type="scientific">Paraburkholderia susongensis</name>
    <dbReference type="NCBI Taxonomy" id="1515439"/>
    <lineage>
        <taxon>Bacteria</taxon>
        <taxon>Pseudomonadati</taxon>
        <taxon>Pseudomonadota</taxon>
        <taxon>Betaproteobacteria</taxon>
        <taxon>Burkholderiales</taxon>
        <taxon>Burkholderiaceae</taxon>
        <taxon>Paraburkholderia</taxon>
    </lineage>
</organism>
<dbReference type="Pfam" id="PF03446">
    <property type="entry name" value="NAD_binding_2"/>
    <property type="match status" value="1"/>
</dbReference>
<reference evidence="7" key="1">
    <citation type="submission" date="2017-04" db="EMBL/GenBank/DDBJ databases">
        <authorList>
            <person name="Varghese N."/>
            <person name="Submissions S."/>
        </authorList>
    </citation>
    <scope>NUCLEOTIDE SEQUENCE [LARGE SCALE GENOMIC DNA]</scope>
    <source>
        <strain evidence="7">LMG 29540</strain>
    </source>
</reference>
<accession>A0A1X7LAI4</accession>
<evidence type="ECO:0000256" key="3">
    <source>
        <dbReference type="SAM" id="MobiDB-lite"/>
    </source>
</evidence>
<evidence type="ECO:0000313" key="6">
    <source>
        <dbReference type="EMBL" id="SMG50710.1"/>
    </source>
</evidence>
<dbReference type="InterPro" id="IPR013328">
    <property type="entry name" value="6PGD_dom2"/>
</dbReference>